<dbReference type="InterPro" id="IPR007577">
    <property type="entry name" value="GlycoTrfase_DXD_sugar-bd_CS"/>
</dbReference>
<dbReference type="GO" id="GO:0016020">
    <property type="term" value="C:membrane"/>
    <property type="evidence" value="ECO:0007669"/>
    <property type="project" value="GOC"/>
</dbReference>
<sequence>MLHYVQHRQDIALFLTLFALISLARNHIRDLSEIVRTYATFNHLHLNIYTFPRTEEQALQDVHEEASTAKYQEAIDSCTSLHPGWEYQIWTDDNATCFGYEQTIQRTNILRYLLLHYYGGVYLDLDITCRINNAFILSKPQHAFLTQLIERIPGHDLSWPFPYVENMLTTGCMFISNMWMQYMRHDAQHEITEKLFVLADQDGGLEAQMLRGNVTTPLFEHGGASSWHGRDAAFFVTVGQHRILVILSVAGSAALMIWLGSHLWQCHKEGRRKSLDEEALLIKLG</sequence>
<dbReference type="InterPro" id="IPR051706">
    <property type="entry name" value="Glycosyltransferase_domain"/>
</dbReference>
<dbReference type="EMBL" id="MU003803">
    <property type="protein sequence ID" value="KAF2720103.1"/>
    <property type="molecule type" value="Genomic_DNA"/>
</dbReference>
<reference evidence="4" key="1">
    <citation type="journal article" date="2020" name="Stud. Mycol.">
        <title>101 Dothideomycetes genomes: a test case for predicting lifestyles and emergence of pathogens.</title>
        <authorList>
            <person name="Haridas S."/>
            <person name="Albert R."/>
            <person name="Binder M."/>
            <person name="Bloem J."/>
            <person name="Labutti K."/>
            <person name="Salamov A."/>
            <person name="Andreopoulos B."/>
            <person name="Baker S."/>
            <person name="Barry K."/>
            <person name="Bills G."/>
            <person name="Bluhm B."/>
            <person name="Cannon C."/>
            <person name="Castanera R."/>
            <person name="Culley D."/>
            <person name="Daum C."/>
            <person name="Ezra D."/>
            <person name="Gonzalez J."/>
            <person name="Henrissat B."/>
            <person name="Kuo A."/>
            <person name="Liang C."/>
            <person name="Lipzen A."/>
            <person name="Lutzoni F."/>
            <person name="Magnuson J."/>
            <person name="Mondo S."/>
            <person name="Nolan M."/>
            <person name="Ohm R."/>
            <person name="Pangilinan J."/>
            <person name="Park H.-J."/>
            <person name="Ramirez L."/>
            <person name="Alfaro M."/>
            <person name="Sun H."/>
            <person name="Tritt A."/>
            <person name="Yoshinaga Y."/>
            <person name="Zwiers L.-H."/>
            <person name="Turgeon B."/>
            <person name="Goodwin S."/>
            <person name="Spatafora J."/>
            <person name="Crous P."/>
            <person name="Grigoriev I."/>
        </authorList>
    </citation>
    <scope>NUCLEOTIDE SEQUENCE</scope>
    <source>
        <strain evidence="4">CBS 116435</strain>
    </source>
</reference>
<comment type="similarity">
    <text evidence="1">Belongs to the glycosyltransferase 32 family.</text>
</comment>
<dbReference type="AlphaFoldDB" id="A0A9P4UNS8"/>
<evidence type="ECO:0000256" key="2">
    <source>
        <dbReference type="ARBA" id="ARBA00022679"/>
    </source>
</evidence>
<proteinExistence type="inferred from homology"/>
<organism evidence="4 5">
    <name type="scientific">Polychaeton citri CBS 116435</name>
    <dbReference type="NCBI Taxonomy" id="1314669"/>
    <lineage>
        <taxon>Eukaryota</taxon>
        <taxon>Fungi</taxon>
        <taxon>Dikarya</taxon>
        <taxon>Ascomycota</taxon>
        <taxon>Pezizomycotina</taxon>
        <taxon>Dothideomycetes</taxon>
        <taxon>Dothideomycetidae</taxon>
        <taxon>Capnodiales</taxon>
        <taxon>Capnodiaceae</taxon>
        <taxon>Polychaeton</taxon>
    </lineage>
</organism>
<dbReference type="Pfam" id="PF04488">
    <property type="entry name" value="Gly_transf_sug"/>
    <property type="match status" value="1"/>
</dbReference>
<comment type="caution">
    <text evidence="4">The sequence shown here is derived from an EMBL/GenBank/DDBJ whole genome shotgun (WGS) entry which is preliminary data.</text>
</comment>
<evidence type="ECO:0000256" key="1">
    <source>
        <dbReference type="ARBA" id="ARBA00009003"/>
    </source>
</evidence>
<dbReference type="InterPro" id="IPR029044">
    <property type="entry name" value="Nucleotide-diphossugar_trans"/>
</dbReference>
<keyword evidence="3" id="KW-1133">Transmembrane helix</keyword>
<keyword evidence="3" id="KW-0812">Transmembrane</keyword>
<dbReference type="OrthoDB" id="3647at2759"/>
<dbReference type="PANTHER" id="PTHR32385">
    <property type="entry name" value="MANNOSYL PHOSPHORYLINOSITOL CERAMIDE SYNTHASE"/>
    <property type="match status" value="1"/>
</dbReference>
<keyword evidence="2" id="KW-0808">Transferase</keyword>
<evidence type="ECO:0000256" key="3">
    <source>
        <dbReference type="SAM" id="Phobius"/>
    </source>
</evidence>
<evidence type="ECO:0000313" key="5">
    <source>
        <dbReference type="Proteomes" id="UP000799441"/>
    </source>
</evidence>
<name>A0A9P4UNS8_9PEZI</name>
<gene>
    <name evidence="4" type="ORF">K431DRAFT_339618</name>
</gene>
<dbReference type="PANTHER" id="PTHR32385:SF15">
    <property type="entry name" value="INOSITOL PHOSPHOCERAMIDE MANNOSYLTRANSFERASE 1"/>
    <property type="match status" value="1"/>
</dbReference>
<evidence type="ECO:0000313" key="4">
    <source>
        <dbReference type="EMBL" id="KAF2720103.1"/>
    </source>
</evidence>
<dbReference type="Proteomes" id="UP000799441">
    <property type="component" value="Unassembled WGS sequence"/>
</dbReference>
<dbReference type="GO" id="GO:0000030">
    <property type="term" value="F:mannosyltransferase activity"/>
    <property type="evidence" value="ECO:0007669"/>
    <property type="project" value="TreeGrafter"/>
</dbReference>
<protein>
    <submittedName>
        <fullName evidence="4">Glycosyltransferase family 32 protein</fullName>
    </submittedName>
</protein>
<keyword evidence="3" id="KW-0472">Membrane</keyword>
<accession>A0A9P4UNS8</accession>
<dbReference type="SUPFAM" id="SSF53448">
    <property type="entry name" value="Nucleotide-diphospho-sugar transferases"/>
    <property type="match status" value="1"/>
</dbReference>
<dbReference type="Gene3D" id="3.90.550.20">
    <property type="match status" value="1"/>
</dbReference>
<feature type="transmembrane region" description="Helical" evidence="3">
    <location>
        <begin position="243"/>
        <end position="264"/>
    </location>
</feature>
<keyword evidence="5" id="KW-1185">Reference proteome</keyword>
<dbReference type="GO" id="GO:0051999">
    <property type="term" value="P:mannosyl-inositol phosphorylceramide biosynthetic process"/>
    <property type="evidence" value="ECO:0007669"/>
    <property type="project" value="TreeGrafter"/>
</dbReference>